<dbReference type="PROSITE" id="PS50005">
    <property type="entry name" value="TPR"/>
    <property type="match status" value="2"/>
</dbReference>
<comment type="caution">
    <text evidence="2">The sequence shown here is derived from an EMBL/GenBank/DDBJ whole genome shotgun (WGS) entry which is preliminary data.</text>
</comment>
<dbReference type="EMBL" id="SJPS01000006">
    <property type="protein sequence ID" value="TWU23627.1"/>
    <property type="molecule type" value="Genomic_DNA"/>
</dbReference>
<gene>
    <name evidence="2" type="ORF">Pla144_38020</name>
</gene>
<keyword evidence="3" id="KW-1185">Reference proteome</keyword>
<dbReference type="RefSeq" id="WP_146452122.1">
    <property type="nucleotide sequence ID" value="NZ_SJPS01000006.1"/>
</dbReference>
<dbReference type="InterPro" id="IPR044650">
    <property type="entry name" value="SRFR1-like"/>
</dbReference>
<feature type="repeat" description="TPR" evidence="1">
    <location>
        <begin position="63"/>
        <end position="96"/>
    </location>
</feature>
<organism evidence="2 3">
    <name type="scientific">Bythopirellula polymerisocia</name>
    <dbReference type="NCBI Taxonomy" id="2528003"/>
    <lineage>
        <taxon>Bacteria</taxon>
        <taxon>Pseudomonadati</taxon>
        <taxon>Planctomycetota</taxon>
        <taxon>Planctomycetia</taxon>
        <taxon>Pirellulales</taxon>
        <taxon>Lacipirellulaceae</taxon>
        <taxon>Bythopirellula</taxon>
    </lineage>
</organism>
<dbReference type="PANTHER" id="PTHR44749">
    <property type="entry name" value="SUPPRESSOR OF RPS4-RLD 1"/>
    <property type="match status" value="1"/>
</dbReference>
<protein>
    <submittedName>
        <fullName evidence="2">Cellulose synthase subunit BcsC</fullName>
    </submittedName>
</protein>
<dbReference type="PANTHER" id="PTHR44749:SF1">
    <property type="entry name" value="TETRATRICOPEPTIDE-LIKE HELICAL DOMAIN-CONTAINING PROTEIN"/>
    <property type="match status" value="1"/>
</dbReference>
<evidence type="ECO:0000313" key="3">
    <source>
        <dbReference type="Proteomes" id="UP000318437"/>
    </source>
</evidence>
<proteinExistence type="predicted"/>
<dbReference type="InterPro" id="IPR019734">
    <property type="entry name" value="TPR_rpt"/>
</dbReference>
<accession>A0A5C6CJ45</accession>
<evidence type="ECO:0000256" key="1">
    <source>
        <dbReference type="PROSITE-ProRule" id="PRU00339"/>
    </source>
</evidence>
<dbReference type="Gene3D" id="1.25.40.10">
    <property type="entry name" value="Tetratricopeptide repeat domain"/>
    <property type="match status" value="1"/>
</dbReference>
<sequence>MFVCCAIALAVSGCALGKKKLVPESLTTCRELSREGVTAMETGQWNRAQTLLTGAVEASPSDAEARRNLAEALWQQGSHRDAVVHMETAVRLDPRHAPTLVRSGEMLLMVGAGERAMQRAEEAIKVDPTLAGSWALRGRVYRQQGELNRGLADMQQSLRFAPHDSGALLEVAQIQHELGQPQRSLSTLHYLLDVYPPGEEPQQVLWLEGLAYDSLGRHQEAVESLQAASVRGEPRAELLFQLAQAEQAAGQRDAATVTLQRAIAIDAGHEPSRVMLAQLQEVEISAGQTILR</sequence>
<dbReference type="GO" id="GO:0045892">
    <property type="term" value="P:negative regulation of DNA-templated transcription"/>
    <property type="evidence" value="ECO:0007669"/>
    <property type="project" value="InterPro"/>
</dbReference>
<evidence type="ECO:0000313" key="2">
    <source>
        <dbReference type="EMBL" id="TWU23627.1"/>
    </source>
</evidence>
<dbReference type="Pfam" id="PF13181">
    <property type="entry name" value="TPR_8"/>
    <property type="match status" value="1"/>
</dbReference>
<dbReference type="SMART" id="SM00028">
    <property type="entry name" value="TPR"/>
    <property type="match status" value="5"/>
</dbReference>
<dbReference type="Pfam" id="PF13432">
    <property type="entry name" value="TPR_16"/>
    <property type="match status" value="2"/>
</dbReference>
<dbReference type="AlphaFoldDB" id="A0A5C6CJ45"/>
<dbReference type="SUPFAM" id="SSF48452">
    <property type="entry name" value="TPR-like"/>
    <property type="match status" value="1"/>
</dbReference>
<reference evidence="2 3" key="1">
    <citation type="submission" date="2019-02" db="EMBL/GenBank/DDBJ databases">
        <title>Deep-cultivation of Planctomycetes and their phenomic and genomic characterization uncovers novel biology.</title>
        <authorList>
            <person name="Wiegand S."/>
            <person name="Jogler M."/>
            <person name="Boedeker C."/>
            <person name="Pinto D."/>
            <person name="Vollmers J."/>
            <person name="Rivas-Marin E."/>
            <person name="Kohn T."/>
            <person name="Peeters S.H."/>
            <person name="Heuer A."/>
            <person name="Rast P."/>
            <person name="Oberbeckmann S."/>
            <person name="Bunk B."/>
            <person name="Jeske O."/>
            <person name="Meyerdierks A."/>
            <person name="Storesund J.E."/>
            <person name="Kallscheuer N."/>
            <person name="Luecker S."/>
            <person name="Lage O.M."/>
            <person name="Pohl T."/>
            <person name="Merkel B.J."/>
            <person name="Hornburger P."/>
            <person name="Mueller R.-W."/>
            <person name="Bruemmer F."/>
            <person name="Labrenz M."/>
            <person name="Spormann A.M."/>
            <person name="Op Den Camp H."/>
            <person name="Overmann J."/>
            <person name="Amann R."/>
            <person name="Jetten M.S.M."/>
            <person name="Mascher T."/>
            <person name="Medema M.H."/>
            <person name="Devos D.P."/>
            <person name="Kaster A.-K."/>
            <person name="Ovreas L."/>
            <person name="Rohde M."/>
            <person name="Galperin M.Y."/>
            <person name="Jogler C."/>
        </authorList>
    </citation>
    <scope>NUCLEOTIDE SEQUENCE [LARGE SCALE GENOMIC DNA]</scope>
    <source>
        <strain evidence="2 3">Pla144</strain>
    </source>
</reference>
<feature type="repeat" description="TPR" evidence="1">
    <location>
        <begin position="131"/>
        <end position="164"/>
    </location>
</feature>
<dbReference type="InterPro" id="IPR011990">
    <property type="entry name" value="TPR-like_helical_dom_sf"/>
</dbReference>
<keyword evidence="1" id="KW-0802">TPR repeat</keyword>
<dbReference type="OrthoDB" id="9767410at2"/>
<dbReference type="Proteomes" id="UP000318437">
    <property type="component" value="Unassembled WGS sequence"/>
</dbReference>
<name>A0A5C6CJ45_9BACT</name>